<feature type="region of interest" description="Disordered" evidence="1">
    <location>
        <begin position="1"/>
        <end position="60"/>
    </location>
</feature>
<dbReference type="OrthoDB" id="4188760at2759"/>
<name>A0A8H7ZCY4_AJECA</name>
<dbReference type="Proteomes" id="UP000670092">
    <property type="component" value="Unassembled WGS sequence"/>
</dbReference>
<feature type="compositionally biased region" description="Polar residues" evidence="1">
    <location>
        <begin position="1"/>
        <end position="12"/>
    </location>
</feature>
<accession>A0A8H7ZCY4</accession>
<dbReference type="EMBL" id="JAEVHI010000001">
    <property type="protein sequence ID" value="KAG5305279.1"/>
    <property type="molecule type" value="Genomic_DNA"/>
</dbReference>
<dbReference type="AlphaFoldDB" id="A0A8H7ZCY4"/>
<protein>
    <submittedName>
        <fullName evidence="2">Uncharacterized protein</fullName>
    </submittedName>
</protein>
<proteinExistence type="predicted"/>
<evidence type="ECO:0000313" key="3">
    <source>
        <dbReference type="Proteomes" id="UP000670092"/>
    </source>
</evidence>
<feature type="compositionally biased region" description="Basic and acidic residues" evidence="1">
    <location>
        <begin position="50"/>
        <end position="60"/>
    </location>
</feature>
<comment type="caution">
    <text evidence="2">The sequence shown here is derived from an EMBL/GenBank/DDBJ whole genome shotgun (WGS) entry which is preliminary data.</text>
</comment>
<dbReference type="VEuPathDB" id="FungiDB:I7I52_03887"/>
<sequence length="60" mass="6798">MPCNTHHSTASQAHKRTSTTLCLHLPKPPVPDVLDNDKNSTDDEKEEEEEKKKETQSEDP</sequence>
<evidence type="ECO:0000313" key="2">
    <source>
        <dbReference type="EMBL" id="KAG5305279.1"/>
    </source>
</evidence>
<reference evidence="2 3" key="1">
    <citation type="submission" date="2021-01" db="EMBL/GenBank/DDBJ databases">
        <title>Chromosome-level genome assembly of a human fungal pathogen reveals clustering of transcriptionally co-regulated genes.</title>
        <authorList>
            <person name="Voorhies M."/>
            <person name="Cohen S."/>
            <person name="Shea T.P."/>
            <person name="Petrus S."/>
            <person name="Munoz J.F."/>
            <person name="Poplawski S."/>
            <person name="Goldman W.E."/>
            <person name="Michael T."/>
            <person name="Cuomo C.A."/>
            <person name="Sil A."/>
            <person name="Beyhan S."/>
        </authorList>
    </citation>
    <scope>NUCLEOTIDE SEQUENCE [LARGE SCALE GENOMIC DNA]</scope>
    <source>
        <strain evidence="2 3">G184AR</strain>
    </source>
</reference>
<organism evidence="2 3">
    <name type="scientific">Ajellomyces capsulatus</name>
    <name type="common">Darling's disease fungus</name>
    <name type="synonym">Histoplasma capsulatum</name>
    <dbReference type="NCBI Taxonomy" id="5037"/>
    <lineage>
        <taxon>Eukaryota</taxon>
        <taxon>Fungi</taxon>
        <taxon>Dikarya</taxon>
        <taxon>Ascomycota</taxon>
        <taxon>Pezizomycotina</taxon>
        <taxon>Eurotiomycetes</taxon>
        <taxon>Eurotiomycetidae</taxon>
        <taxon>Onygenales</taxon>
        <taxon>Ajellomycetaceae</taxon>
        <taxon>Histoplasma</taxon>
    </lineage>
</organism>
<gene>
    <name evidence="2" type="ORF">I7I52_03887</name>
</gene>
<evidence type="ECO:0000256" key="1">
    <source>
        <dbReference type="SAM" id="MobiDB-lite"/>
    </source>
</evidence>